<dbReference type="RefSeq" id="WP_409123661.1">
    <property type="nucleotide sequence ID" value="NZ_JBJVNI010000018.1"/>
</dbReference>
<feature type="compositionally biased region" description="Basic and acidic residues" evidence="1">
    <location>
        <begin position="65"/>
        <end position="75"/>
    </location>
</feature>
<feature type="region of interest" description="Disordered" evidence="1">
    <location>
        <begin position="28"/>
        <end position="75"/>
    </location>
</feature>
<evidence type="ECO:0000313" key="3">
    <source>
        <dbReference type="Proteomes" id="UP001631957"/>
    </source>
</evidence>
<sequence>MVVRWFRRWVRELVRSAQVMGALAVGMSPEVLEEKADPSATPEPSGGMPGPGHPERAVPEVPPTDEERSLWSRLR</sequence>
<evidence type="ECO:0000256" key="1">
    <source>
        <dbReference type="SAM" id="MobiDB-lite"/>
    </source>
</evidence>
<organism evidence="2 3">
    <name type="scientific">Streptomyces niveiscabiei</name>
    <dbReference type="NCBI Taxonomy" id="164115"/>
    <lineage>
        <taxon>Bacteria</taxon>
        <taxon>Bacillati</taxon>
        <taxon>Actinomycetota</taxon>
        <taxon>Actinomycetes</taxon>
        <taxon>Kitasatosporales</taxon>
        <taxon>Streptomycetaceae</taxon>
        <taxon>Streptomyces</taxon>
    </lineage>
</organism>
<dbReference type="EMBL" id="JBJVNI010000018">
    <property type="protein sequence ID" value="MFM9613070.1"/>
    <property type="molecule type" value="Genomic_DNA"/>
</dbReference>
<accession>A0ABW9HY87</accession>
<protein>
    <submittedName>
        <fullName evidence="2">DUF6059 family protein</fullName>
    </submittedName>
</protein>
<dbReference type="InterPro" id="IPR045701">
    <property type="entry name" value="DUF6059"/>
</dbReference>
<proteinExistence type="predicted"/>
<evidence type="ECO:0000313" key="2">
    <source>
        <dbReference type="EMBL" id="MFM9613070.1"/>
    </source>
</evidence>
<keyword evidence="3" id="KW-1185">Reference proteome</keyword>
<dbReference type="Pfam" id="PF19534">
    <property type="entry name" value="DUF6059"/>
    <property type="match status" value="1"/>
</dbReference>
<gene>
    <name evidence="2" type="ORF">ACKI18_30820</name>
</gene>
<reference evidence="2 3" key="1">
    <citation type="submission" date="2024-12" db="EMBL/GenBank/DDBJ databases">
        <title>Forecasting of Potato common scab and diversities of Pathogenic streptomyces spp. in china.</title>
        <authorList>
            <person name="Handique U."/>
            <person name="Wu J."/>
        </authorList>
    </citation>
    <scope>NUCLEOTIDE SEQUENCE [LARGE SCALE GENOMIC DNA]</scope>
    <source>
        <strain evidence="2 3">ZRIMU1530</strain>
    </source>
</reference>
<comment type="caution">
    <text evidence="2">The sequence shown here is derived from an EMBL/GenBank/DDBJ whole genome shotgun (WGS) entry which is preliminary data.</text>
</comment>
<name>A0ABW9HY87_9ACTN</name>
<dbReference type="Proteomes" id="UP001631957">
    <property type="component" value="Unassembled WGS sequence"/>
</dbReference>